<protein>
    <recommendedName>
        <fullName evidence="3 9">Mediator of RNA polymerase II transcription subunit 14</fullName>
    </recommendedName>
    <alternativeName>
        <fullName evidence="8 9">Mediator complex subunit 14</fullName>
    </alternativeName>
</protein>
<evidence type="ECO:0000259" key="10">
    <source>
        <dbReference type="Pfam" id="PF08638"/>
    </source>
</evidence>
<accession>A0A7R9KY77</accession>
<dbReference type="GO" id="GO:0006357">
    <property type="term" value="P:regulation of transcription by RNA polymerase II"/>
    <property type="evidence" value="ECO:0007669"/>
    <property type="project" value="InterPro"/>
</dbReference>
<feature type="domain" description="Mediator complex subunit MED14 N-terminal" evidence="10">
    <location>
        <begin position="21"/>
        <end position="210"/>
    </location>
</feature>
<dbReference type="PANTHER" id="PTHR12809">
    <property type="entry name" value="MEDIATOR COMPLEX SUBUNIT"/>
    <property type="match status" value="1"/>
</dbReference>
<feature type="domain" description="Mediator of RNA polymerase II transcription subunit 14 RM3" evidence="12">
    <location>
        <begin position="366"/>
        <end position="473"/>
    </location>
</feature>
<evidence type="ECO:0000256" key="8">
    <source>
        <dbReference type="ARBA" id="ARBA00032007"/>
    </source>
</evidence>
<dbReference type="Pfam" id="PF25065">
    <property type="entry name" value="RM3_Med14"/>
    <property type="match status" value="1"/>
</dbReference>
<reference evidence="14" key="1">
    <citation type="submission" date="2020-11" db="EMBL/GenBank/DDBJ databases">
        <authorList>
            <person name="Tran Van P."/>
        </authorList>
    </citation>
    <scope>NUCLEOTIDE SEQUENCE</scope>
</reference>
<name>A0A7R9KY77_9ACAR</name>
<comment type="similarity">
    <text evidence="2 9">Belongs to the Mediator complex subunit 14 family.</text>
</comment>
<dbReference type="InterPro" id="IPR055122">
    <property type="entry name" value="Med14_N"/>
</dbReference>
<keyword evidence="15" id="KW-1185">Reference proteome</keyword>
<evidence type="ECO:0000256" key="7">
    <source>
        <dbReference type="ARBA" id="ARBA00023242"/>
    </source>
</evidence>
<dbReference type="EMBL" id="CAJPIZ010009766">
    <property type="protein sequence ID" value="CAG2112067.1"/>
    <property type="molecule type" value="Genomic_DNA"/>
</dbReference>
<keyword evidence="4 9" id="KW-0805">Transcription regulation</keyword>
<dbReference type="Proteomes" id="UP000759131">
    <property type="component" value="Unassembled WGS sequence"/>
</dbReference>
<dbReference type="InterPro" id="IPR013947">
    <property type="entry name" value="Mediator_Med14"/>
</dbReference>
<dbReference type="GO" id="GO:0070847">
    <property type="term" value="C:core mediator complex"/>
    <property type="evidence" value="ECO:0007669"/>
    <property type="project" value="TreeGrafter"/>
</dbReference>
<organism evidence="14">
    <name type="scientific">Medioppia subpectinata</name>
    <dbReference type="NCBI Taxonomy" id="1979941"/>
    <lineage>
        <taxon>Eukaryota</taxon>
        <taxon>Metazoa</taxon>
        <taxon>Ecdysozoa</taxon>
        <taxon>Arthropoda</taxon>
        <taxon>Chelicerata</taxon>
        <taxon>Arachnida</taxon>
        <taxon>Acari</taxon>
        <taxon>Acariformes</taxon>
        <taxon>Sarcoptiformes</taxon>
        <taxon>Oribatida</taxon>
        <taxon>Brachypylina</taxon>
        <taxon>Oppioidea</taxon>
        <taxon>Oppiidae</taxon>
        <taxon>Medioppia</taxon>
    </lineage>
</organism>
<sequence length="817" mass="93287">MNAMAMQSSVVPMNGFQSTPTVPLSRLIEFAIQRTYHELSVLADLLPRKTDMERKIEIVSFASRTRQLFVRLLALVKWAGSASKVDKCATIVQFLDRQSDLFVETADIMAKMSRETLVSARLPSFQLPSAVEVLTLGTYSRLPTVIRDRIVPSDPITASDRKATLLRLNHIIQQRLVSTALPSQMKNLKVESGRVVFHVEHEFELSLTLMGDIPSLPWRVLNVKILVEDKETGGGKDLVHALQIMFLQHLVQSRLTDNSRPLIDVYNLLHSFCLSLQLEVLQTQAIRLCHERLDDFIRIDEYSPGNRLILSYWREHNREEKGYKLCVQIDSAQPSRPLQVIHFPELETKDTVQTCDAIKSDYFSIEKILIQTTYERAKQKLIQLKKEFDDKSVGLSVLSGSPSVLQVSFLQPCMTSERLLISVDTLTGSFLTHIPQFEECPIVDDIQNVINKNTAKVIALLRQLRIWLTCQRCRKTVESLPVHVVESLPFPTAYSHPFLAIKSQKLYYRFGKHYNNCLVTVFGENEVQSEIEIDYYLLYVSQTSSTSVESSVQFDVDLPKPYLQITKALKLDISNILRQSFSSEDNMFYVDLPKPYLQITKALKLDISNILRQSFSSEDSCDRNGKRKICSNNEVKKMARNETTGYYIPDLAHVVSFCEEKLAYSSLSHELQKRSICHQILQDSDGYTHFIDIVKLSQCLPQTSAEYWDKLQADTLSSTIRLHGKGSKVWNVVLAFCNPPLQTLAAKEHGSRRVLNLPYEYASGSQTHLNKMVDELLNDWSAIARLYDVIKTFAANLQNNNQLNTLFDIKSFSLWNQ</sequence>
<comment type="subunit">
    <text evidence="9">Component of the Mediator complex.</text>
</comment>
<evidence type="ECO:0000256" key="5">
    <source>
        <dbReference type="ARBA" id="ARBA00023159"/>
    </source>
</evidence>
<dbReference type="InterPro" id="IPR056879">
    <property type="entry name" value="RM3_Med14"/>
</dbReference>
<feature type="non-terminal residue" evidence="14">
    <location>
        <position position="1"/>
    </location>
</feature>
<evidence type="ECO:0000256" key="3">
    <source>
        <dbReference type="ARBA" id="ARBA00019619"/>
    </source>
</evidence>
<dbReference type="EMBL" id="OC864341">
    <property type="protein sequence ID" value="CAD7631637.1"/>
    <property type="molecule type" value="Genomic_DNA"/>
</dbReference>
<dbReference type="PANTHER" id="PTHR12809:SF2">
    <property type="entry name" value="MEDIATOR OF RNA POLYMERASE II TRANSCRIPTION SUBUNIT 14"/>
    <property type="match status" value="1"/>
</dbReference>
<comment type="function">
    <text evidence="9">Component of the Mediator complex, a coactivator involved in the regulated transcription of nearly all RNA polymerase II-dependent genes. Mediator functions as a bridge to convey information from gene-specific regulatory proteins to the basal RNA polymerase II transcription machinery. Mediator is recruited to promoters by direct interactions with regulatory proteins and serves as a scaffold for the assembly of a functional preinitiation complex with RNA polymerase II and the general transcription factors.</text>
</comment>
<evidence type="ECO:0000256" key="4">
    <source>
        <dbReference type="ARBA" id="ARBA00023015"/>
    </source>
</evidence>
<evidence type="ECO:0000256" key="6">
    <source>
        <dbReference type="ARBA" id="ARBA00023163"/>
    </source>
</evidence>
<evidence type="ECO:0000256" key="2">
    <source>
        <dbReference type="ARBA" id="ARBA00007813"/>
    </source>
</evidence>
<evidence type="ECO:0000313" key="15">
    <source>
        <dbReference type="Proteomes" id="UP000759131"/>
    </source>
</evidence>
<dbReference type="InterPro" id="IPR055113">
    <property type="entry name" value="Med14_RM2"/>
</dbReference>
<comment type="subcellular location">
    <subcellularLocation>
        <location evidence="1 9">Nucleus</location>
    </subcellularLocation>
</comment>
<evidence type="ECO:0000259" key="11">
    <source>
        <dbReference type="Pfam" id="PF22981"/>
    </source>
</evidence>
<evidence type="ECO:0000256" key="1">
    <source>
        <dbReference type="ARBA" id="ARBA00004123"/>
    </source>
</evidence>
<dbReference type="Pfam" id="PF25067">
    <property type="entry name" value="RM5_Med14"/>
    <property type="match status" value="1"/>
</dbReference>
<dbReference type="GO" id="GO:0003712">
    <property type="term" value="F:transcription coregulator activity"/>
    <property type="evidence" value="ECO:0007669"/>
    <property type="project" value="UniProtKB-UniRule"/>
</dbReference>
<dbReference type="GO" id="GO:0016592">
    <property type="term" value="C:mediator complex"/>
    <property type="evidence" value="ECO:0007669"/>
    <property type="project" value="UniProtKB-UniRule"/>
</dbReference>
<dbReference type="AlphaFoldDB" id="A0A7R9KY77"/>
<keyword evidence="6 9" id="KW-0804">Transcription</keyword>
<proteinExistence type="inferred from homology"/>
<evidence type="ECO:0000313" key="14">
    <source>
        <dbReference type="EMBL" id="CAD7631637.1"/>
    </source>
</evidence>
<feature type="domain" description="Mediator of RNA polymerase II transcription subunit 14 RM5" evidence="13">
    <location>
        <begin position="676"/>
        <end position="763"/>
    </location>
</feature>
<dbReference type="InterPro" id="IPR056878">
    <property type="entry name" value="RM5_Med14"/>
</dbReference>
<keyword evidence="5 9" id="KW-0010">Activator</keyword>
<dbReference type="OrthoDB" id="205099at2759"/>
<dbReference type="Pfam" id="PF08638">
    <property type="entry name" value="Med14"/>
    <property type="match status" value="1"/>
</dbReference>
<keyword evidence="7 9" id="KW-0539">Nucleus</keyword>
<evidence type="ECO:0000259" key="12">
    <source>
        <dbReference type="Pfam" id="PF25065"/>
    </source>
</evidence>
<evidence type="ECO:0000259" key="13">
    <source>
        <dbReference type="Pfam" id="PF25067"/>
    </source>
</evidence>
<dbReference type="Pfam" id="PF22981">
    <property type="entry name" value="RM2_Med14"/>
    <property type="match status" value="1"/>
</dbReference>
<evidence type="ECO:0000256" key="9">
    <source>
        <dbReference type="RuleBase" id="RU365082"/>
    </source>
</evidence>
<gene>
    <name evidence="14" type="ORF">OSB1V03_LOCUS12046</name>
</gene>
<feature type="domain" description="Mediator of RNA polymerase II transcription subunit 14 RM2" evidence="11">
    <location>
        <begin position="289"/>
        <end position="362"/>
    </location>
</feature>